<dbReference type="Proteomes" id="UP000076078">
    <property type="component" value="Unassembled WGS sequence"/>
</dbReference>
<dbReference type="GO" id="GO:0007030">
    <property type="term" value="P:Golgi organization"/>
    <property type="evidence" value="ECO:0007669"/>
    <property type="project" value="InterPro"/>
</dbReference>
<evidence type="ECO:0000259" key="9">
    <source>
        <dbReference type="Pfam" id="PF06148"/>
    </source>
</evidence>
<dbReference type="PANTHER" id="PTHR12961">
    <property type="entry name" value="CONSERVED OLIGOMERIC GOLGI COMPLEX COMPONENT 2"/>
    <property type="match status" value="1"/>
</dbReference>
<name>A0A151ZG39_TIELA</name>
<dbReference type="GO" id="GO:0006891">
    <property type="term" value="P:intra-Golgi vesicle-mediated transport"/>
    <property type="evidence" value="ECO:0007669"/>
    <property type="project" value="TreeGrafter"/>
</dbReference>
<sequence length="788" mass="91212">MKSSTSSLSLAKSTSISSNLNTLSSTTLNRNEYIPLCFSKDIFESDGFEVDTFIADCRKRVNLESIQKDLREYSKNVDSELIELINKEYQSFFSLSSSLVGIDHIINDFNITQSSIKSEILTFKSEINKVKESVQHRLIEKKQIENNKKLLQLYISILESCNNMNNLFDKLFQLSDKDYLKQRQQDINNNINNNSNSNLTLEFIIDRISQSFYQIQNQMSSLSADELKLAIFQTVQQKVLDISTQIESKIEPIFKESLKNLINTNNNSNSDILISCLKTYLILHKLNIPYRIFKSIIVKPYFSNIITLNNLNTLGLPKLYENILNFIRNDCSQFFKIVTIVNQNSDNNNNNNSNSNNNGSSNSISREKELYNFTSESILPEIDDSLGPLKQIFATGIPDLFFKNYNETTEFIATLEDIGLNHQRELLIQFRQSTAYQNLWKRWNFAVYFQLRFTEIASKFESDSNFSVPIFQQLSIPVVIDQKIEYFLRNSAILIQALDHCWSKSIFIYELSSKFLKLFLQLLARYQYYITESLQSYELQQQQQQQLPTQQQNKQTLPENFVFIVSDLVRVKERVNGYYRDLIIGTINSQSVEISQLISKSIAEINKVFDELIPKLSAIITQYLISKSSESLEFINTIRSTYRMTNKPAPTKSSIYVPSIISPIELFIANKAYTIPSQLKVDWITTILTPVTKQFKQNAINVLESVNTSNEFIKHLIKKPTKQQQQQQQGELTDLDKMSMQLYLDVEKYSGLLQKLLPNYFDINTFDPLIDLKNLVEPFKKLGTNQNL</sequence>
<comment type="subcellular location">
    <subcellularLocation>
        <location evidence="1">Golgi apparatus membrane</location>
        <topology evidence="1">Peripheral membrane protein</topology>
    </subcellularLocation>
</comment>
<comment type="similarity">
    <text evidence="2">Belongs to the COG2 family.</text>
</comment>
<dbReference type="EMBL" id="LODT01000028">
    <property type="protein sequence ID" value="KYQ92936.1"/>
    <property type="molecule type" value="Genomic_DNA"/>
</dbReference>
<dbReference type="GO" id="GO:0000139">
    <property type="term" value="C:Golgi membrane"/>
    <property type="evidence" value="ECO:0007669"/>
    <property type="project" value="UniProtKB-SubCell"/>
</dbReference>
<evidence type="ECO:0000256" key="4">
    <source>
        <dbReference type="ARBA" id="ARBA00022448"/>
    </source>
</evidence>
<keyword evidence="4" id="KW-0813">Transport</keyword>
<evidence type="ECO:0000256" key="1">
    <source>
        <dbReference type="ARBA" id="ARBA00004395"/>
    </source>
</evidence>
<dbReference type="OMA" id="TFIDKCM"/>
<dbReference type="InterPro" id="IPR024602">
    <property type="entry name" value="COG_su2_N"/>
</dbReference>
<reference evidence="11 12" key="1">
    <citation type="submission" date="2015-12" db="EMBL/GenBank/DDBJ databases">
        <title>Dictyostelia acquired genes for synthesis and detection of signals that induce cell-type specialization by lateral gene transfer from prokaryotes.</title>
        <authorList>
            <person name="Gloeckner G."/>
            <person name="Schaap P."/>
        </authorList>
    </citation>
    <scope>NUCLEOTIDE SEQUENCE [LARGE SCALE GENOMIC DNA]</scope>
    <source>
        <strain evidence="11 12">TK</strain>
    </source>
</reference>
<dbReference type="OrthoDB" id="19071at2759"/>
<gene>
    <name evidence="11" type="ORF">DLAC_05532</name>
</gene>
<evidence type="ECO:0000313" key="11">
    <source>
        <dbReference type="EMBL" id="KYQ92936.1"/>
    </source>
</evidence>
<proteinExistence type="inferred from homology"/>
<dbReference type="Pfam" id="PF12022">
    <property type="entry name" value="COG2_C"/>
    <property type="match status" value="1"/>
</dbReference>
<evidence type="ECO:0000256" key="7">
    <source>
        <dbReference type="ARBA" id="ARBA00023136"/>
    </source>
</evidence>
<dbReference type="InterPro" id="IPR024603">
    <property type="entry name" value="COG_complex_COG2_C"/>
</dbReference>
<dbReference type="AlphaFoldDB" id="A0A151ZG39"/>
<organism evidence="11 12">
    <name type="scientific">Tieghemostelium lacteum</name>
    <name type="common">Slime mold</name>
    <name type="synonym">Dictyostelium lacteum</name>
    <dbReference type="NCBI Taxonomy" id="361077"/>
    <lineage>
        <taxon>Eukaryota</taxon>
        <taxon>Amoebozoa</taxon>
        <taxon>Evosea</taxon>
        <taxon>Eumycetozoa</taxon>
        <taxon>Dictyostelia</taxon>
        <taxon>Dictyosteliales</taxon>
        <taxon>Raperosteliaceae</taxon>
        <taxon>Tieghemostelium</taxon>
    </lineage>
</organism>
<evidence type="ECO:0000256" key="3">
    <source>
        <dbReference type="ARBA" id="ARBA00020977"/>
    </source>
</evidence>
<keyword evidence="5" id="KW-0653">Protein transport</keyword>
<dbReference type="GO" id="GO:0015031">
    <property type="term" value="P:protein transport"/>
    <property type="evidence" value="ECO:0007669"/>
    <property type="project" value="UniProtKB-KW"/>
</dbReference>
<comment type="caution">
    <text evidence="11">The sequence shown here is derived from an EMBL/GenBank/DDBJ whole genome shotgun (WGS) entry which is preliminary data.</text>
</comment>
<evidence type="ECO:0000256" key="8">
    <source>
        <dbReference type="ARBA" id="ARBA00031344"/>
    </source>
</evidence>
<keyword evidence="6" id="KW-0333">Golgi apparatus</keyword>
<evidence type="ECO:0000259" key="10">
    <source>
        <dbReference type="Pfam" id="PF12022"/>
    </source>
</evidence>
<dbReference type="STRING" id="361077.A0A151ZG39"/>
<accession>A0A151ZG39</accession>
<evidence type="ECO:0000256" key="5">
    <source>
        <dbReference type="ARBA" id="ARBA00022927"/>
    </source>
</evidence>
<dbReference type="FunCoup" id="A0A151ZG39">
    <property type="interactions" value="729"/>
</dbReference>
<evidence type="ECO:0000313" key="12">
    <source>
        <dbReference type="Proteomes" id="UP000076078"/>
    </source>
</evidence>
<protein>
    <recommendedName>
        <fullName evidence="3">Conserved oligomeric Golgi complex subunit 2</fullName>
    </recommendedName>
    <alternativeName>
        <fullName evidence="8">Component of oligomeric Golgi complex 2</fullName>
    </alternativeName>
</protein>
<feature type="domain" description="Conserved oligomeric Golgi complex subunit 2 N-terminal" evidence="9">
    <location>
        <begin position="36"/>
        <end position="108"/>
    </location>
</feature>
<keyword evidence="12" id="KW-1185">Reference proteome</keyword>
<evidence type="ECO:0000256" key="2">
    <source>
        <dbReference type="ARBA" id="ARBA00007603"/>
    </source>
</evidence>
<dbReference type="Pfam" id="PF06148">
    <property type="entry name" value="COG2_N"/>
    <property type="match status" value="1"/>
</dbReference>
<feature type="domain" description="COG complex component COG2 C-terminal" evidence="10">
    <location>
        <begin position="441"/>
        <end position="746"/>
    </location>
</feature>
<dbReference type="InParanoid" id="A0A151ZG39"/>
<evidence type="ECO:0000256" key="6">
    <source>
        <dbReference type="ARBA" id="ARBA00023034"/>
    </source>
</evidence>
<dbReference type="GO" id="GO:0017119">
    <property type="term" value="C:Golgi transport complex"/>
    <property type="evidence" value="ECO:0007669"/>
    <property type="project" value="TreeGrafter"/>
</dbReference>
<dbReference type="InterPro" id="IPR009316">
    <property type="entry name" value="COG2"/>
</dbReference>
<dbReference type="PANTHER" id="PTHR12961:SF0">
    <property type="entry name" value="CONSERVED OLIGOMERIC GOLGI COMPLEX SUBUNIT 2"/>
    <property type="match status" value="1"/>
</dbReference>
<keyword evidence="7" id="KW-0472">Membrane</keyword>